<sequence length="308" mass="34323">MEKIGIVTEEAVDLPRETIEKYQIAIVPVKLFWPEIENLPGANTFQKMRELEKTGDKSFGKTSQPSLKDFLDKYNYQLEKFDKVICITLTSKLSGSNNSAVQAKKFLEPEKQEKVFVLDSLSASSGQALVVLKAVELIESGKGVNEIVKELEEFIPRVHCYIMFKDPKWVEAAGRISHLVATLMREMGKRGIRPVMTFKEGVLKPTGLKAGAKDIPVGLFKQFETETEKLRKEGKKIRVAITHGDDLEGAQRLKEMIDASTGSALTLSGNRRVEKEPENVEVAFLNILDNILGALAGPDAITLSWCEI</sequence>
<dbReference type="NCBIfam" id="TIGR00762">
    <property type="entry name" value="DegV"/>
    <property type="match status" value="1"/>
</dbReference>
<evidence type="ECO:0008006" key="4">
    <source>
        <dbReference type="Google" id="ProtNLM"/>
    </source>
</evidence>
<dbReference type="InterPro" id="IPR043168">
    <property type="entry name" value="DegV_C"/>
</dbReference>
<gene>
    <name evidence="2" type="ORF">COS26_02135</name>
</gene>
<dbReference type="InterPro" id="IPR050270">
    <property type="entry name" value="DegV_domain_contain"/>
</dbReference>
<dbReference type="PANTHER" id="PTHR33434">
    <property type="entry name" value="DEGV DOMAIN-CONTAINING PROTEIN DR_1986-RELATED"/>
    <property type="match status" value="1"/>
</dbReference>
<dbReference type="Proteomes" id="UP000230304">
    <property type="component" value="Unassembled WGS sequence"/>
</dbReference>
<organism evidence="2 3">
    <name type="scientific">Candidatus Nealsonbacteria bacterium CG02_land_8_20_14_3_00_40_11</name>
    <dbReference type="NCBI Taxonomy" id="1974700"/>
    <lineage>
        <taxon>Bacteria</taxon>
        <taxon>Candidatus Nealsoniibacteriota</taxon>
    </lineage>
</organism>
<dbReference type="GO" id="GO:0008289">
    <property type="term" value="F:lipid binding"/>
    <property type="evidence" value="ECO:0007669"/>
    <property type="project" value="UniProtKB-KW"/>
</dbReference>
<evidence type="ECO:0000256" key="1">
    <source>
        <dbReference type="ARBA" id="ARBA00023121"/>
    </source>
</evidence>
<name>A0A2M7D7N3_9BACT</name>
<evidence type="ECO:0000313" key="3">
    <source>
        <dbReference type="Proteomes" id="UP000230304"/>
    </source>
</evidence>
<dbReference type="InterPro" id="IPR003797">
    <property type="entry name" value="DegV"/>
</dbReference>
<proteinExistence type="predicted"/>
<dbReference type="Gene3D" id="3.40.50.10170">
    <property type="match status" value="1"/>
</dbReference>
<dbReference type="PANTHER" id="PTHR33434:SF2">
    <property type="entry name" value="FATTY ACID-BINDING PROTEIN TM_1468"/>
    <property type="match status" value="1"/>
</dbReference>
<keyword evidence="1" id="KW-0446">Lipid-binding</keyword>
<dbReference type="Gene3D" id="3.30.1180.10">
    <property type="match status" value="1"/>
</dbReference>
<dbReference type="EMBL" id="PEUA01000047">
    <property type="protein sequence ID" value="PIV42433.1"/>
    <property type="molecule type" value="Genomic_DNA"/>
</dbReference>
<dbReference type="AlphaFoldDB" id="A0A2M7D7N3"/>
<reference evidence="3" key="1">
    <citation type="submission" date="2017-09" db="EMBL/GenBank/DDBJ databases">
        <title>Depth-based differentiation of microbial function through sediment-hosted aquifers and enrichment of novel symbionts in the deep terrestrial subsurface.</title>
        <authorList>
            <person name="Probst A.J."/>
            <person name="Ladd B."/>
            <person name="Jarett J.K."/>
            <person name="Geller-Mcgrath D.E."/>
            <person name="Sieber C.M.K."/>
            <person name="Emerson J.B."/>
            <person name="Anantharaman K."/>
            <person name="Thomas B.C."/>
            <person name="Malmstrom R."/>
            <person name="Stieglmeier M."/>
            <person name="Klingl A."/>
            <person name="Woyke T."/>
            <person name="Ryan C.M."/>
            <person name="Banfield J.F."/>
        </authorList>
    </citation>
    <scope>NUCLEOTIDE SEQUENCE [LARGE SCALE GENOMIC DNA]</scope>
</reference>
<dbReference type="PROSITE" id="PS51482">
    <property type="entry name" value="DEGV"/>
    <property type="match status" value="1"/>
</dbReference>
<protein>
    <recommendedName>
        <fullName evidence="4">DegV family protein</fullName>
    </recommendedName>
</protein>
<dbReference type="Pfam" id="PF02645">
    <property type="entry name" value="DegV"/>
    <property type="match status" value="1"/>
</dbReference>
<dbReference type="SUPFAM" id="SSF82549">
    <property type="entry name" value="DAK1/DegV-like"/>
    <property type="match status" value="1"/>
</dbReference>
<evidence type="ECO:0000313" key="2">
    <source>
        <dbReference type="EMBL" id="PIV42433.1"/>
    </source>
</evidence>
<accession>A0A2M7D7N3</accession>
<comment type="caution">
    <text evidence="2">The sequence shown here is derived from an EMBL/GenBank/DDBJ whole genome shotgun (WGS) entry which is preliminary data.</text>
</comment>